<dbReference type="GO" id="GO:0005886">
    <property type="term" value="C:plasma membrane"/>
    <property type="evidence" value="ECO:0007669"/>
    <property type="project" value="UniProtKB-SubCell"/>
</dbReference>
<accession>A0A502FUK7</accession>
<dbReference type="EMBL" id="RCZP01000019">
    <property type="protein sequence ID" value="TPG53155.1"/>
    <property type="molecule type" value="Genomic_DNA"/>
</dbReference>
<evidence type="ECO:0000313" key="9">
    <source>
        <dbReference type="EMBL" id="TPG53155.1"/>
    </source>
</evidence>
<dbReference type="InterPro" id="IPR002549">
    <property type="entry name" value="AI-2E-like"/>
</dbReference>
<evidence type="ECO:0000256" key="7">
    <source>
        <dbReference type="ARBA" id="ARBA00023136"/>
    </source>
</evidence>
<evidence type="ECO:0000256" key="4">
    <source>
        <dbReference type="ARBA" id="ARBA00022475"/>
    </source>
</evidence>
<keyword evidence="7 8" id="KW-0472">Membrane</keyword>
<comment type="similarity">
    <text evidence="2">Belongs to the autoinducer-2 exporter (AI-2E) (TC 2.A.86) family.</text>
</comment>
<dbReference type="RefSeq" id="WP_140885059.1">
    <property type="nucleotide sequence ID" value="NZ_RCZP01000019.1"/>
</dbReference>
<dbReference type="Proteomes" id="UP000317078">
    <property type="component" value="Unassembled WGS sequence"/>
</dbReference>
<keyword evidence="4" id="KW-1003">Cell membrane</keyword>
<dbReference type="AlphaFoldDB" id="A0A502FUK7"/>
<evidence type="ECO:0000256" key="2">
    <source>
        <dbReference type="ARBA" id="ARBA00009773"/>
    </source>
</evidence>
<feature type="transmembrane region" description="Helical" evidence="8">
    <location>
        <begin position="240"/>
        <end position="260"/>
    </location>
</feature>
<dbReference type="OrthoDB" id="8113547at2"/>
<keyword evidence="6 8" id="KW-1133">Transmembrane helix</keyword>
<evidence type="ECO:0000256" key="5">
    <source>
        <dbReference type="ARBA" id="ARBA00022692"/>
    </source>
</evidence>
<feature type="transmembrane region" description="Helical" evidence="8">
    <location>
        <begin position="307"/>
        <end position="340"/>
    </location>
</feature>
<feature type="transmembrane region" description="Helical" evidence="8">
    <location>
        <begin position="34"/>
        <end position="52"/>
    </location>
</feature>
<keyword evidence="3" id="KW-0813">Transport</keyword>
<name>A0A502FUK7_9PROT</name>
<dbReference type="Pfam" id="PF01594">
    <property type="entry name" value="AI-2E_transport"/>
    <property type="match status" value="1"/>
</dbReference>
<evidence type="ECO:0000256" key="6">
    <source>
        <dbReference type="ARBA" id="ARBA00022989"/>
    </source>
</evidence>
<gene>
    <name evidence="9" type="ORF">EAH89_17735</name>
</gene>
<evidence type="ECO:0000256" key="8">
    <source>
        <dbReference type="SAM" id="Phobius"/>
    </source>
</evidence>
<protein>
    <submittedName>
        <fullName evidence="9">AI-2E family transporter</fullName>
    </submittedName>
</protein>
<dbReference type="PROSITE" id="PS51257">
    <property type="entry name" value="PROKAR_LIPOPROTEIN"/>
    <property type="match status" value="1"/>
</dbReference>
<organism evidence="9 10">
    <name type="scientific">Muricoccus nepalensis</name>
    <dbReference type="NCBI Taxonomy" id="1854500"/>
    <lineage>
        <taxon>Bacteria</taxon>
        <taxon>Pseudomonadati</taxon>
        <taxon>Pseudomonadota</taxon>
        <taxon>Alphaproteobacteria</taxon>
        <taxon>Acetobacterales</taxon>
        <taxon>Roseomonadaceae</taxon>
        <taxon>Muricoccus</taxon>
    </lineage>
</organism>
<evidence type="ECO:0000256" key="1">
    <source>
        <dbReference type="ARBA" id="ARBA00004651"/>
    </source>
</evidence>
<comment type="caution">
    <text evidence="9">The sequence shown here is derived from an EMBL/GenBank/DDBJ whole genome shotgun (WGS) entry which is preliminary data.</text>
</comment>
<dbReference type="PANTHER" id="PTHR21716">
    <property type="entry name" value="TRANSMEMBRANE PROTEIN"/>
    <property type="match status" value="1"/>
</dbReference>
<feature type="transmembrane region" description="Helical" evidence="8">
    <location>
        <begin position="7"/>
        <end position="28"/>
    </location>
</feature>
<evidence type="ECO:0000256" key="3">
    <source>
        <dbReference type="ARBA" id="ARBA00022448"/>
    </source>
</evidence>
<feature type="transmembrane region" description="Helical" evidence="8">
    <location>
        <begin position="150"/>
        <end position="176"/>
    </location>
</feature>
<feature type="transmembrane region" description="Helical" evidence="8">
    <location>
        <begin position="212"/>
        <end position="234"/>
    </location>
</feature>
<feature type="transmembrane region" description="Helical" evidence="8">
    <location>
        <begin position="64"/>
        <end position="83"/>
    </location>
</feature>
<feature type="transmembrane region" description="Helical" evidence="8">
    <location>
        <begin position="267"/>
        <end position="287"/>
    </location>
</feature>
<keyword evidence="5 8" id="KW-0812">Transmembrane</keyword>
<keyword evidence="10" id="KW-1185">Reference proteome</keyword>
<proteinExistence type="inferred from homology"/>
<dbReference type="PANTHER" id="PTHR21716:SF67">
    <property type="entry name" value="TRANSPORT PROTEIN YDIK-RELATED"/>
    <property type="match status" value="1"/>
</dbReference>
<reference evidence="9 10" key="1">
    <citation type="journal article" date="2019" name="Environ. Microbiol.">
        <title>Species interactions and distinct microbial communities in high Arctic permafrost affected cryosols are associated with the CH4 and CO2 gas fluxes.</title>
        <authorList>
            <person name="Altshuler I."/>
            <person name="Hamel J."/>
            <person name="Turney S."/>
            <person name="Magnuson E."/>
            <person name="Levesque R."/>
            <person name="Greer C."/>
            <person name="Whyte L.G."/>
        </authorList>
    </citation>
    <scope>NUCLEOTIDE SEQUENCE [LARGE SCALE GENOMIC DNA]</scope>
    <source>
        <strain evidence="9 10">S9.3B</strain>
    </source>
</reference>
<sequence>MPDDKQFLIRIIAVTALVALLAGCFLVLKPFLSSLLWAAILSFTTWPAYRFLTDQAKFRPGWAAALMVTVMMLVFGLPLAIAAPTSREEIDGLRSSIQTFLTDGLPALLAATGRLPFVGGFLEERFGELDLGVSNLFGMLRPYAGDAAQMALSLFLAVVSGVAELLVAILLSFFFYRDGPRLAQALDRAAERIADGRGRRLVALTGAVTRGVVYGLLGTAVVQGAMTAFGLWLTGVPHPALFGLLAGVVSILPIGAPVVWIPATIWLLVNGSTGWGIFMGLYGAFGISSVDNFIRPWLISRGADLPLLLTLLGALGGAFAFGFLGLFLGPVLLAVAFTIIRDWTNEGHARSGPLAM</sequence>
<evidence type="ECO:0000313" key="10">
    <source>
        <dbReference type="Proteomes" id="UP000317078"/>
    </source>
</evidence>
<comment type="subcellular location">
    <subcellularLocation>
        <location evidence="1">Cell membrane</location>
        <topology evidence="1">Multi-pass membrane protein</topology>
    </subcellularLocation>
</comment>